<dbReference type="SUPFAM" id="SSF51395">
    <property type="entry name" value="FMN-linked oxidoreductases"/>
    <property type="match status" value="1"/>
</dbReference>
<feature type="compositionally biased region" description="Basic and acidic residues" evidence="6">
    <location>
        <begin position="338"/>
        <end position="363"/>
    </location>
</feature>
<dbReference type="AlphaFoldDB" id="S9QZB8"/>
<dbReference type="Pfam" id="PF12680">
    <property type="entry name" value="SnoaL_2"/>
    <property type="match status" value="1"/>
</dbReference>
<feature type="compositionally biased region" description="Basic residues" evidence="6">
    <location>
        <begin position="366"/>
        <end position="375"/>
    </location>
</feature>
<dbReference type="InterPro" id="IPR032710">
    <property type="entry name" value="NTF2-like_dom_sf"/>
</dbReference>
<comment type="similarity">
    <text evidence="5">Belongs to the FMN-dependent alpha-hydroxy acid dehydrogenase family.</text>
</comment>
<dbReference type="NCBIfam" id="TIGR02096">
    <property type="entry name" value="ketosteroid isomerase-related protein"/>
    <property type="match status" value="1"/>
</dbReference>
<keyword evidence="9" id="KW-1185">Reference proteome</keyword>
<dbReference type="PANTHER" id="PTHR10578">
    <property type="entry name" value="S -2-HYDROXY-ACID OXIDASE-RELATED"/>
    <property type="match status" value="1"/>
</dbReference>
<evidence type="ECO:0000259" key="7">
    <source>
        <dbReference type="PROSITE" id="PS51349"/>
    </source>
</evidence>
<comment type="cofactor">
    <cofactor evidence="1">
        <name>FMN</name>
        <dbReference type="ChEBI" id="CHEBI:58210"/>
    </cofactor>
</comment>
<evidence type="ECO:0000256" key="2">
    <source>
        <dbReference type="ARBA" id="ARBA00022630"/>
    </source>
</evidence>
<dbReference type="InterPro" id="IPR037401">
    <property type="entry name" value="SnoaL-like"/>
</dbReference>
<dbReference type="GO" id="GO:0005886">
    <property type="term" value="C:plasma membrane"/>
    <property type="evidence" value="ECO:0007669"/>
    <property type="project" value="TreeGrafter"/>
</dbReference>
<dbReference type="InterPro" id="IPR013785">
    <property type="entry name" value="Aldolase_TIM"/>
</dbReference>
<keyword evidence="3" id="KW-0288">FMN</keyword>
<feature type="region of interest" description="Disordered" evidence="6">
    <location>
        <begin position="506"/>
        <end position="528"/>
    </location>
</feature>
<feature type="domain" description="FMN hydroxy acid dehydrogenase" evidence="7">
    <location>
        <begin position="1"/>
        <end position="279"/>
    </location>
</feature>
<dbReference type="GO" id="GO:0016491">
    <property type="term" value="F:oxidoreductase activity"/>
    <property type="evidence" value="ECO:0007669"/>
    <property type="project" value="UniProtKB-KW"/>
</dbReference>
<evidence type="ECO:0000256" key="3">
    <source>
        <dbReference type="ARBA" id="ARBA00022643"/>
    </source>
</evidence>
<dbReference type="PATRIC" id="fig|1123069.3.peg.1498"/>
<dbReference type="Pfam" id="PF01070">
    <property type="entry name" value="FMN_dh"/>
    <property type="match status" value="1"/>
</dbReference>
<gene>
    <name evidence="8" type="ORF">ruthe_01529</name>
</gene>
<dbReference type="PROSITE" id="PS51349">
    <property type="entry name" value="FMN_HYDROXY_ACID_DH_2"/>
    <property type="match status" value="1"/>
</dbReference>
<feature type="region of interest" description="Disordered" evidence="6">
    <location>
        <begin position="294"/>
        <end position="386"/>
    </location>
</feature>
<dbReference type="PANTHER" id="PTHR10578:SF107">
    <property type="entry name" value="2-HYDROXYACID OXIDASE 1"/>
    <property type="match status" value="1"/>
</dbReference>
<protein>
    <recommendedName>
        <fullName evidence="7">FMN hydroxy acid dehydrogenase domain-containing protein</fullName>
    </recommendedName>
</protein>
<dbReference type="InterPro" id="IPR011721">
    <property type="entry name" value="CHP02096"/>
</dbReference>
<dbReference type="EMBL" id="AOLV01000010">
    <property type="protein sequence ID" value="EPX86711.1"/>
    <property type="molecule type" value="Genomic_DNA"/>
</dbReference>
<dbReference type="Gene3D" id="3.10.450.50">
    <property type="match status" value="1"/>
</dbReference>
<name>S9QZB8_9RHOB</name>
<reference evidence="8 9" key="1">
    <citation type="journal article" date="2013" name="Stand. Genomic Sci.">
        <title>Genome sequence of the reddish-pigmented Rubellimicrobium thermophilum type strain (DSM 16684(T)), a member of the Roseobacter clade.</title>
        <authorList>
            <person name="Fiebig A."/>
            <person name="Riedel T."/>
            <person name="Gronow S."/>
            <person name="Petersen J."/>
            <person name="Klenk H.P."/>
            <person name="Goker M."/>
        </authorList>
    </citation>
    <scope>NUCLEOTIDE SEQUENCE [LARGE SCALE GENOMIC DNA]</scope>
    <source>
        <strain evidence="8 9">DSM 16684</strain>
    </source>
</reference>
<dbReference type="GO" id="GO:0010181">
    <property type="term" value="F:FMN binding"/>
    <property type="evidence" value="ECO:0007669"/>
    <property type="project" value="InterPro"/>
</dbReference>
<evidence type="ECO:0000313" key="8">
    <source>
        <dbReference type="EMBL" id="EPX86711.1"/>
    </source>
</evidence>
<dbReference type="HOGENOM" id="CLU_401634_0_0_5"/>
<dbReference type="InterPro" id="IPR012133">
    <property type="entry name" value="Alpha-hydoxy_acid_DH_FMN"/>
</dbReference>
<dbReference type="CDD" id="cd02809">
    <property type="entry name" value="alpha_hydroxyacid_oxid_FMN"/>
    <property type="match status" value="1"/>
</dbReference>
<organism evidence="8 9">
    <name type="scientific">Rubellimicrobium thermophilum DSM 16684</name>
    <dbReference type="NCBI Taxonomy" id="1123069"/>
    <lineage>
        <taxon>Bacteria</taxon>
        <taxon>Pseudomonadati</taxon>
        <taxon>Pseudomonadota</taxon>
        <taxon>Alphaproteobacteria</taxon>
        <taxon>Rhodobacterales</taxon>
        <taxon>Roseobacteraceae</taxon>
        <taxon>Rubellimicrobium</taxon>
    </lineage>
</organism>
<sequence length="685" mass="75524">MPVIAEIADLKRLHRRRTPRMFYDYCESGSWSEQTFRDNTADFARLRFRQRVAVDMSNRSLASTMLGERVTMPVGLAPIGSLGMQAADGEIKAARAAARFGVPFILSTMSVCSIEDVAEHVPEKPFWFQLYVMQDQGFVDEIIARAKAARCSALVLTLDLQILGQRHKDLHNGLSTPPRLTLRNMADFATRLRWSWGMARTRRRTFRNIVGHARDVGNLASLSAWANEQFDPRLDWAKVERIRAQWGGKFVIKGILDPEDARLAVQAGADAIVVSNHGGAAARRRAVVDPHAALDRAGGEGPDGDLARFGDPLGAGRAQGRRAGGRCDADRPGLCARARRDGRGGGDARARNHPPRDGSDHGAMRAPRHPRRGARHPSGAARLRGRLGGRRLAARSRWRLASEHPRHLDHHRLEAAAERGNGAVALAHLGGAQHRLIILAPRPLGIVDDPRPRIVDMQRRAEEPGLLRDAFAQRRLQGLQQVEAGRRRGLEGGDDGLAGKVRADLGHGRLPSSPVQHRMGGGGGPSPNPAATLVLPRQKRLTLCPINRKGSVMTARDTVLAYYEAFNRADWEGMLAQLTDDIEHHVNEGKIRRGKDLFREFLAHMDRCYSERLEDIVVMASEDGTRAAAEFTVHGTYKATDAGLPEARGQTYVLPAGAFFTLKDGRIARVTTYYNLADWIAQVSR</sequence>
<keyword evidence="4" id="KW-0560">Oxidoreductase</keyword>
<dbReference type="SUPFAM" id="SSF54427">
    <property type="entry name" value="NTF2-like"/>
    <property type="match status" value="1"/>
</dbReference>
<evidence type="ECO:0000313" key="9">
    <source>
        <dbReference type="Proteomes" id="UP000015346"/>
    </source>
</evidence>
<dbReference type="InterPro" id="IPR000262">
    <property type="entry name" value="FMN-dep_DH"/>
</dbReference>
<keyword evidence="2" id="KW-0285">Flavoprotein</keyword>
<dbReference type="CDD" id="cd00531">
    <property type="entry name" value="NTF2_like"/>
    <property type="match status" value="1"/>
</dbReference>
<dbReference type="STRING" id="1123069.ruthe_01529"/>
<dbReference type="InterPro" id="IPR037396">
    <property type="entry name" value="FMN_HAD"/>
</dbReference>
<comment type="caution">
    <text evidence="8">The sequence shown here is derived from an EMBL/GenBank/DDBJ whole genome shotgun (WGS) entry which is preliminary data.</text>
</comment>
<evidence type="ECO:0000256" key="6">
    <source>
        <dbReference type="SAM" id="MobiDB-lite"/>
    </source>
</evidence>
<proteinExistence type="inferred from homology"/>
<evidence type="ECO:0000256" key="4">
    <source>
        <dbReference type="ARBA" id="ARBA00023002"/>
    </source>
</evidence>
<dbReference type="Proteomes" id="UP000015346">
    <property type="component" value="Unassembled WGS sequence"/>
</dbReference>
<evidence type="ECO:0000256" key="1">
    <source>
        <dbReference type="ARBA" id="ARBA00001917"/>
    </source>
</evidence>
<dbReference type="Gene3D" id="3.20.20.70">
    <property type="entry name" value="Aldolase class I"/>
    <property type="match status" value="1"/>
</dbReference>
<evidence type="ECO:0000256" key="5">
    <source>
        <dbReference type="ARBA" id="ARBA00024042"/>
    </source>
</evidence>
<accession>S9QZB8</accession>